<dbReference type="AlphaFoldDB" id="A0AAW2M3I9"/>
<protein>
    <submittedName>
        <fullName evidence="1">Uncharacterized protein</fullName>
    </submittedName>
</protein>
<reference evidence="1" key="2">
    <citation type="journal article" date="2024" name="Plant">
        <title>Genomic evolution and insights into agronomic trait innovations of Sesamum species.</title>
        <authorList>
            <person name="Miao H."/>
            <person name="Wang L."/>
            <person name="Qu L."/>
            <person name="Liu H."/>
            <person name="Sun Y."/>
            <person name="Le M."/>
            <person name="Wang Q."/>
            <person name="Wei S."/>
            <person name="Zheng Y."/>
            <person name="Lin W."/>
            <person name="Duan Y."/>
            <person name="Cao H."/>
            <person name="Xiong S."/>
            <person name="Wang X."/>
            <person name="Wei L."/>
            <person name="Li C."/>
            <person name="Ma Q."/>
            <person name="Ju M."/>
            <person name="Zhao R."/>
            <person name="Li G."/>
            <person name="Mu C."/>
            <person name="Tian Q."/>
            <person name="Mei H."/>
            <person name="Zhang T."/>
            <person name="Gao T."/>
            <person name="Zhang H."/>
        </authorList>
    </citation>
    <scope>NUCLEOTIDE SEQUENCE</scope>
    <source>
        <strain evidence="1">G02</strain>
    </source>
</reference>
<dbReference type="EMBL" id="JACGWJ010000023">
    <property type="protein sequence ID" value="KAL0325163.1"/>
    <property type="molecule type" value="Genomic_DNA"/>
</dbReference>
<dbReference type="Pfam" id="PF02992">
    <property type="entry name" value="Transposase_21"/>
    <property type="match status" value="1"/>
</dbReference>
<comment type="caution">
    <text evidence="1">The sequence shown here is derived from an EMBL/GenBank/DDBJ whole genome shotgun (WGS) entry which is preliminary data.</text>
</comment>
<evidence type="ECO:0000313" key="1">
    <source>
        <dbReference type="EMBL" id="KAL0325163.1"/>
    </source>
</evidence>
<dbReference type="PANTHER" id="PTHR10775:SF188">
    <property type="entry name" value="TRANSPOSASE-ASSOCIATED DOMAIN-CONTAINING PROTEIN"/>
    <property type="match status" value="1"/>
</dbReference>
<name>A0AAW2M3I9_SESRA</name>
<accession>A0AAW2M3I9</accession>
<gene>
    <name evidence="1" type="ORF">Sradi_5085600</name>
</gene>
<proteinExistence type="predicted"/>
<dbReference type="InterPro" id="IPR004242">
    <property type="entry name" value="Transposase_21"/>
</dbReference>
<dbReference type="PANTHER" id="PTHR10775">
    <property type="entry name" value="OS08G0208400 PROTEIN"/>
    <property type="match status" value="1"/>
</dbReference>
<sequence>MWIVNDLPAYGVAFGWSSAGIMGCPISMDDTRAFHLQLGRKTCYFDYHRQFLSEDHHYRWNQKVFTKNRVEYKVIHLRLTGEQICDWIVDMSSVVEMSLTLPSSHGSDHK</sequence>
<reference evidence="1" key="1">
    <citation type="submission" date="2020-06" db="EMBL/GenBank/DDBJ databases">
        <authorList>
            <person name="Li T."/>
            <person name="Hu X."/>
            <person name="Zhang T."/>
            <person name="Song X."/>
            <person name="Zhang H."/>
            <person name="Dai N."/>
            <person name="Sheng W."/>
            <person name="Hou X."/>
            <person name="Wei L."/>
        </authorList>
    </citation>
    <scope>NUCLEOTIDE SEQUENCE</scope>
    <source>
        <strain evidence="1">G02</strain>
        <tissue evidence="1">Leaf</tissue>
    </source>
</reference>
<organism evidence="1">
    <name type="scientific">Sesamum radiatum</name>
    <name type="common">Black benniseed</name>
    <dbReference type="NCBI Taxonomy" id="300843"/>
    <lineage>
        <taxon>Eukaryota</taxon>
        <taxon>Viridiplantae</taxon>
        <taxon>Streptophyta</taxon>
        <taxon>Embryophyta</taxon>
        <taxon>Tracheophyta</taxon>
        <taxon>Spermatophyta</taxon>
        <taxon>Magnoliopsida</taxon>
        <taxon>eudicotyledons</taxon>
        <taxon>Gunneridae</taxon>
        <taxon>Pentapetalae</taxon>
        <taxon>asterids</taxon>
        <taxon>lamiids</taxon>
        <taxon>Lamiales</taxon>
        <taxon>Pedaliaceae</taxon>
        <taxon>Sesamum</taxon>
    </lineage>
</organism>